<evidence type="ECO:0000313" key="2">
    <source>
        <dbReference type="EMBL" id="MBF4438427.1"/>
    </source>
</evidence>
<evidence type="ECO:0000313" key="3">
    <source>
        <dbReference type="Proteomes" id="UP000786185"/>
    </source>
</evidence>
<reference evidence="2" key="1">
    <citation type="journal article" date="2021" name="PeerJ">
        <title>Analysis of 44 Vibrio anguillarum genomes reveals high genetic diversity.</title>
        <authorList>
            <person name="Hansen M.J."/>
            <person name="Dalsgaard I."/>
        </authorList>
    </citation>
    <scope>NUCLEOTIDE SEQUENCE</scope>
    <source>
        <strain evidence="2">850617-1/1</strain>
    </source>
</reference>
<dbReference type="EMBL" id="SCLC01002074">
    <property type="protein sequence ID" value="MBF4438427.1"/>
    <property type="molecule type" value="Genomic_DNA"/>
</dbReference>
<dbReference type="Pfam" id="PF09369">
    <property type="entry name" value="MZB"/>
    <property type="match status" value="1"/>
</dbReference>
<sequence length="136" mass="14857">HLGINSRTDVFELVIKNPKTGEYIPDNEQGRKIATTLAVALRKCLVEQLGVSTNEIQYSVRPTVIGDNQHALVLQLFDSVGGGAGFSTSAPFHISEILNGLVGKLDCRKQCDAFCPECLLESDSKHDTDKLDRMLA</sequence>
<feature type="non-terminal residue" evidence="2">
    <location>
        <position position="1"/>
    </location>
</feature>
<proteinExistence type="predicted"/>
<accession>A0AAW4BJX0</accession>
<name>A0AAW4BJX0_VIBAN</name>
<feature type="non-terminal residue" evidence="2">
    <location>
        <position position="136"/>
    </location>
</feature>
<organism evidence="2 3">
    <name type="scientific">Vibrio anguillarum</name>
    <name type="common">Listonella anguillarum</name>
    <dbReference type="NCBI Taxonomy" id="55601"/>
    <lineage>
        <taxon>Bacteria</taxon>
        <taxon>Pseudomonadati</taxon>
        <taxon>Pseudomonadota</taxon>
        <taxon>Gammaproteobacteria</taxon>
        <taxon>Vibrionales</taxon>
        <taxon>Vibrionaceae</taxon>
        <taxon>Vibrio</taxon>
    </lineage>
</organism>
<dbReference type="Proteomes" id="UP000786185">
    <property type="component" value="Unassembled WGS sequence"/>
</dbReference>
<dbReference type="InterPro" id="IPR018973">
    <property type="entry name" value="MZB"/>
</dbReference>
<comment type="caution">
    <text evidence="2">The sequence shown here is derived from an EMBL/GenBank/DDBJ whole genome shotgun (WGS) entry which is preliminary data.</text>
</comment>
<evidence type="ECO:0000259" key="1">
    <source>
        <dbReference type="Pfam" id="PF09369"/>
    </source>
</evidence>
<gene>
    <name evidence="2" type="ORF">ERJ77_28850</name>
</gene>
<protein>
    <submittedName>
        <fullName evidence="2">DUF1998 domain-containing protein</fullName>
    </submittedName>
</protein>
<feature type="domain" description="MrfA-like Zn-binding" evidence="1">
    <location>
        <begin position="38"/>
        <end position="119"/>
    </location>
</feature>
<dbReference type="AlphaFoldDB" id="A0AAW4BJX0"/>